<dbReference type="WBParaSite" id="OFLC_0001060501-mRNA-1">
    <property type="protein sequence ID" value="OFLC_0001060501-mRNA-1"/>
    <property type="gene ID" value="OFLC_0001060501"/>
</dbReference>
<reference evidence="5" key="1">
    <citation type="submission" date="2016-06" db="UniProtKB">
        <authorList>
            <consortium name="WormBaseParasite"/>
        </authorList>
    </citation>
    <scope>IDENTIFICATION</scope>
</reference>
<dbReference type="GO" id="GO:1904262">
    <property type="term" value="P:negative regulation of TORC1 signaling"/>
    <property type="evidence" value="ECO:0007669"/>
    <property type="project" value="TreeGrafter"/>
</dbReference>
<gene>
    <name evidence="3" type="ORF">OFLC_LOCUS10603</name>
</gene>
<evidence type="ECO:0000259" key="2">
    <source>
        <dbReference type="Pfam" id="PF12257"/>
    </source>
</evidence>
<dbReference type="GO" id="GO:0010508">
    <property type="term" value="P:positive regulation of autophagy"/>
    <property type="evidence" value="ECO:0007669"/>
    <property type="project" value="TreeGrafter"/>
</dbReference>
<evidence type="ECO:0000313" key="3">
    <source>
        <dbReference type="EMBL" id="VDO69853.1"/>
    </source>
</evidence>
<keyword evidence="1" id="KW-1133">Transmembrane helix</keyword>
<evidence type="ECO:0000313" key="4">
    <source>
        <dbReference type="Proteomes" id="UP000267606"/>
    </source>
</evidence>
<evidence type="ECO:0000256" key="1">
    <source>
        <dbReference type="SAM" id="Phobius"/>
    </source>
</evidence>
<keyword evidence="4" id="KW-1185">Reference proteome</keyword>
<feature type="transmembrane region" description="Helical" evidence="1">
    <location>
        <begin position="135"/>
        <end position="156"/>
    </location>
</feature>
<dbReference type="AlphaFoldDB" id="A0A183HSZ3"/>
<dbReference type="Proteomes" id="UP000267606">
    <property type="component" value="Unassembled WGS sequence"/>
</dbReference>
<dbReference type="InterPro" id="IPR048255">
    <property type="entry name" value="IML1_N"/>
</dbReference>
<feature type="domain" description="Vacuolar membrane-associated protein Iml1 N-terminal" evidence="2">
    <location>
        <begin position="1"/>
        <end position="31"/>
    </location>
</feature>
<organism evidence="5">
    <name type="scientific">Onchocerca flexuosa</name>
    <dbReference type="NCBI Taxonomy" id="387005"/>
    <lineage>
        <taxon>Eukaryota</taxon>
        <taxon>Metazoa</taxon>
        <taxon>Ecdysozoa</taxon>
        <taxon>Nematoda</taxon>
        <taxon>Chromadorea</taxon>
        <taxon>Rhabditida</taxon>
        <taxon>Spirurina</taxon>
        <taxon>Spiruromorpha</taxon>
        <taxon>Filarioidea</taxon>
        <taxon>Onchocercidae</taxon>
        <taxon>Onchocerca</taxon>
    </lineage>
</organism>
<dbReference type="InterPro" id="IPR027244">
    <property type="entry name" value="IML1"/>
</dbReference>
<evidence type="ECO:0000313" key="5">
    <source>
        <dbReference type="WBParaSite" id="OFLC_0001060501-mRNA-1"/>
    </source>
</evidence>
<dbReference type="PANTHER" id="PTHR13179:SF8">
    <property type="entry name" value="GATOR COMPLEX PROTEIN DEPDC5"/>
    <property type="match status" value="1"/>
</dbReference>
<dbReference type="GO" id="GO:1990130">
    <property type="term" value="C:GATOR1 complex"/>
    <property type="evidence" value="ECO:0007669"/>
    <property type="project" value="TreeGrafter"/>
</dbReference>
<dbReference type="EMBL" id="UZAJ01014315">
    <property type="protein sequence ID" value="VDO69853.1"/>
    <property type="molecule type" value="Genomic_DNA"/>
</dbReference>
<dbReference type="GO" id="GO:0034198">
    <property type="term" value="P:cellular response to amino acid starvation"/>
    <property type="evidence" value="ECO:0007669"/>
    <property type="project" value="TreeGrafter"/>
</dbReference>
<sequence>MTKQRLIDMGISLDLVCLGEQPLHTVPLFVFQRTSIYPSEDYLIPHWMNYSYYQMSRRSAISIKFKPRINLPDELLRNARRGLVMETNGSLINDFDAADEKAFSSLIDNSSMSANLASEFAKEFPLKKNLNCGDTMVVCIPIFFLYFLFYLILTLSKFSLQIRMKYEIKSLMYFFFLLVSQQRFLFVTV</sequence>
<accession>A0A183HSZ3</accession>
<protein>
    <submittedName>
        <fullName evidence="5">Sld5 domain-containing protein</fullName>
    </submittedName>
</protein>
<keyword evidence="1" id="KW-0812">Transmembrane</keyword>
<dbReference type="STRING" id="387005.A0A183HSZ3"/>
<reference evidence="3 4" key="2">
    <citation type="submission" date="2018-11" db="EMBL/GenBank/DDBJ databases">
        <authorList>
            <consortium name="Pathogen Informatics"/>
        </authorList>
    </citation>
    <scope>NUCLEOTIDE SEQUENCE [LARGE SCALE GENOMIC DNA]</scope>
</reference>
<keyword evidence="1" id="KW-0472">Membrane</keyword>
<dbReference type="Pfam" id="PF12257">
    <property type="entry name" value="IML1"/>
    <property type="match status" value="1"/>
</dbReference>
<name>A0A183HSZ3_9BILA</name>
<feature type="transmembrane region" description="Helical" evidence="1">
    <location>
        <begin position="168"/>
        <end position="186"/>
    </location>
</feature>
<dbReference type="PANTHER" id="PTHR13179">
    <property type="entry name" value="DEP DOMAIN CONTAINING PROTEIN 5"/>
    <property type="match status" value="1"/>
</dbReference>
<dbReference type="GO" id="GO:0005096">
    <property type="term" value="F:GTPase activator activity"/>
    <property type="evidence" value="ECO:0007669"/>
    <property type="project" value="InterPro"/>
</dbReference>
<proteinExistence type="predicted"/>
<dbReference type="GO" id="GO:0005765">
    <property type="term" value="C:lysosomal membrane"/>
    <property type="evidence" value="ECO:0007669"/>
    <property type="project" value="TreeGrafter"/>
</dbReference>